<protein>
    <recommendedName>
        <fullName evidence="1">HEPN AbiJ-N-terminal domain-containing protein</fullName>
    </recommendedName>
</protein>
<proteinExistence type="predicted"/>
<organism evidence="2">
    <name type="scientific">marine sediment metagenome</name>
    <dbReference type="NCBI Taxonomy" id="412755"/>
    <lineage>
        <taxon>unclassified sequences</taxon>
        <taxon>metagenomes</taxon>
        <taxon>ecological metagenomes</taxon>
    </lineage>
</organism>
<comment type="caution">
    <text evidence="2">The sequence shown here is derived from an EMBL/GenBank/DDBJ whole genome shotgun (WGS) entry which is preliminary data.</text>
</comment>
<evidence type="ECO:0000313" key="2">
    <source>
        <dbReference type="EMBL" id="GAI38005.1"/>
    </source>
</evidence>
<feature type="non-terminal residue" evidence="2">
    <location>
        <position position="1"/>
    </location>
</feature>
<evidence type="ECO:0000259" key="1">
    <source>
        <dbReference type="Pfam" id="PF18863"/>
    </source>
</evidence>
<sequence length="194" mass="21692">FALRWDEVYDFIEFVAKSYPDDSLNEQFMDICNKVLKREVSAYRFVGSQIVRITAEEEIAEIEEVLKVTDTLRPAAIHLKTAMGLLSDRKAPDYRNSIKESISAVETICRLISGRDDATLGGALKVVKGKIDLHPALEKAFDSLYGYTSDEGGIRHALMGVPDLDFEDAKFMLVSCAAFINYLKLKSLKGGINF</sequence>
<reference evidence="2" key="1">
    <citation type="journal article" date="2014" name="Front. Microbiol.">
        <title>High frequency of phylogenetically diverse reductive dehalogenase-homologous genes in deep subseafloor sedimentary metagenomes.</title>
        <authorList>
            <person name="Kawai M."/>
            <person name="Futagami T."/>
            <person name="Toyoda A."/>
            <person name="Takaki Y."/>
            <person name="Nishi S."/>
            <person name="Hori S."/>
            <person name="Arai W."/>
            <person name="Tsubouchi T."/>
            <person name="Morono Y."/>
            <person name="Uchiyama I."/>
            <person name="Ito T."/>
            <person name="Fujiyama A."/>
            <person name="Inagaki F."/>
            <person name="Takami H."/>
        </authorList>
    </citation>
    <scope>NUCLEOTIDE SEQUENCE</scope>
    <source>
        <strain evidence="2">Expedition CK06-06</strain>
    </source>
</reference>
<dbReference type="EMBL" id="BARV01028828">
    <property type="protein sequence ID" value="GAI38005.1"/>
    <property type="molecule type" value="Genomic_DNA"/>
</dbReference>
<gene>
    <name evidence="2" type="ORF">S06H3_46070</name>
</gene>
<name>X1PG78_9ZZZZ</name>
<dbReference type="Pfam" id="PF18863">
    <property type="entry name" value="AbiJ_NTD4"/>
    <property type="match status" value="1"/>
</dbReference>
<accession>X1PG78</accession>
<feature type="domain" description="HEPN AbiJ-N-terminal" evidence="1">
    <location>
        <begin position="4"/>
        <end position="67"/>
    </location>
</feature>
<dbReference type="AlphaFoldDB" id="X1PG78"/>
<dbReference type="InterPro" id="IPR049503">
    <property type="entry name" value="AbiJ_NTD4"/>
</dbReference>